<sequence>MNKLLLPLVFSILLINFCTLSSHKQAVRADELRHGVVKEGTTTTTTEGTSIDNHHAIPRPEYDSWSSPGNMPGDGHQIGSQEAKP</sequence>
<feature type="region of interest" description="Disordered" evidence="1">
    <location>
        <begin position="38"/>
        <end position="85"/>
    </location>
</feature>
<proteinExistence type="predicted"/>
<name>A0A2T8I488_9POAL</name>
<evidence type="ECO:0000256" key="2">
    <source>
        <dbReference type="SAM" id="SignalP"/>
    </source>
</evidence>
<dbReference type="Gramene" id="PVH32487">
    <property type="protein sequence ID" value="PVH32487"/>
    <property type="gene ID" value="PAHAL_9G410600"/>
</dbReference>
<feature type="compositionally biased region" description="Basic and acidic residues" evidence="1">
    <location>
        <begin position="52"/>
        <end position="62"/>
    </location>
</feature>
<gene>
    <name evidence="3" type="ORF">PAHAL_9G410600</name>
</gene>
<dbReference type="PANTHER" id="PTHR36040">
    <property type="entry name" value="OS04G0188500 PROTEIN"/>
    <property type="match status" value="1"/>
</dbReference>
<feature type="signal peptide" evidence="2">
    <location>
        <begin position="1"/>
        <end position="29"/>
    </location>
</feature>
<evidence type="ECO:0000256" key="1">
    <source>
        <dbReference type="SAM" id="MobiDB-lite"/>
    </source>
</evidence>
<dbReference type="PANTHER" id="PTHR36040:SF4">
    <property type="match status" value="1"/>
</dbReference>
<protein>
    <submittedName>
        <fullName evidence="3">Uncharacterized protein</fullName>
    </submittedName>
</protein>
<feature type="chain" id="PRO_5015675896" evidence="2">
    <location>
        <begin position="30"/>
        <end position="85"/>
    </location>
</feature>
<dbReference type="AlphaFoldDB" id="A0A2T8I488"/>
<feature type="compositionally biased region" description="Low complexity" evidence="1">
    <location>
        <begin position="39"/>
        <end position="49"/>
    </location>
</feature>
<evidence type="ECO:0000313" key="3">
    <source>
        <dbReference type="EMBL" id="PVH32487.1"/>
    </source>
</evidence>
<reference evidence="3" key="1">
    <citation type="submission" date="2018-04" db="EMBL/GenBank/DDBJ databases">
        <title>WGS assembly of Panicum hallii.</title>
        <authorList>
            <person name="Lovell J."/>
            <person name="Jenkins J."/>
            <person name="Lowry D."/>
            <person name="Mamidi S."/>
            <person name="Sreedasyam A."/>
            <person name="Weng X."/>
            <person name="Barry K."/>
            <person name="Bonette J."/>
            <person name="Campitelli B."/>
            <person name="Daum C."/>
            <person name="Gordon S."/>
            <person name="Gould B."/>
            <person name="Lipzen A."/>
            <person name="Macqueen A."/>
            <person name="Palacio-Mejia J."/>
            <person name="Plott C."/>
            <person name="Shakirov E."/>
            <person name="Shu S."/>
            <person name="Yoshinaga Y."/>
            <person name="Zane M."/>
            <person name="Rokhsar D."/>
            <person name="Grimwood J."/>
            <person name="Schmutz J."/>
            <person name="Juenger T."/>
        </authorList>
    </citation>
    <scope>NUCLEOTIDE SEQUENCE [LARGE SCALE GENOMIC DNA]</scope>
    <source>
        <strain evidence="3">FIL2</strain>
    </source>
</reference>
<dbReference type="EMBL" id="CM008054">
    <property type="protein sequence ID" value="PVH32487.1"/>
    <property type="molecule type" value="Genomic_DNA"/>
</dbReference>
<accession>A0A2T8I488</accession>
<organism evidence="3">
    <name type="scientific">Panicum hallii</name>
    <dbReference type="NCBI Taxonomy" id="206008"/>
    <lineage>
        <taxon>Eukaryota</taxon>
        <taxon>Viridiplantae</taxon>
        <taxon>Streptophyta</taxon>
        <taxon>Embryophyta</taxon>
        <taxon>Tracheophyta</taxon>
        <taxon>Spermatophyta</taxon>
        <taxon>Magnoliopsida</taxon>
        <taxon>Liliopsida</taxon>
        <taxon>Poales</taxon>
        <taxon>Poaceae</taxon>
        <taxon>PACMAD clade</taxon>
        <taxon>Panicoideae</taxon>
        <taxon>Panicodae</taxon>
        <taxon>Paniceae</taxon>
        <taxon>Panicinae</taxon>
        <taxon>Panicum</taxon>
        <taxon>Panicum sect. Panicum</taxon>
    </lineage>
</organism>
<dbReference type="Proteomes" id="UP000243499">
    <property type="component" value="Chromosome 9"/>
</dbReference>
<keyword evidence="2" id="KW-0732">Signal</keyword>